<evidence type="ECO:0000313" key="5">
    <source>
        <dbReference type="Proteomes" id="UP000270094"/>
    </source>
</evidence>
<dbReference type="Gene3D" id="3.40.1490.10">
    <property type="entry name" value="Bit1"/>
    <property type="match status" value="1"/>
</dbReference>
<dbReference type="EC" id="3.1.1.29" evidence="1"/>
<dbReference type="Proteomes" id="UP000270094">
    <property type="component" value="Unassembled WGS sequence"/>
</dbReference>
<comment type="catalytic activity">
    <reaction evidence="3">
        <text>an N-acyl-L-alpha-aminoacyl-tRNA + H2O = an N-acyl-L-amino acid + a tRNA + H(+)</text>
        <dbReference type="Rhea" id="RHEA:54448"/>
        <dbReference type="Rhea" id="RHEA-COMP:10123"/>
        <dbReference type="Rhea" id="RHEA-COMP:13883"/>
        <dbReference type="ChEBI" id="CHEBI:15377"/>
        <dbReference type="ChEBI" id="CHEBI:15378"/>
        <dbReference type="ChEBI" id="CHEBI:59874"/>
        <dbReference type="ChEBI" id="CHEBI:78442"/>
        <dbReference type="ChEBI" id="CHEBI:138191"/>
        <dbReference type="EC" id="3.1.1.29"/>
    </reaction>
</comment>
<dbReference type="GO" id="GO:0004045">
    <property type="term" value="F:peptidyl-tRNA hydrolase activity"/>
    <property type="evidence" value="ECO:0007669"/>
    <property type="project" value="UniProtKB-EC"/>
</dbReference>
<organism evidence="4 5">
    <name type="scientific">Strongylus vulgaris</name>
    <name type="common">Blood worm</name>
    <dbReference type="NCBI Taxonomy" id="40348"/>
    <lineage>
        <taxon>Eukaryota</taxon>
        <taxon>Metazoa</taxon>
        <taxon>Ecdysozoa</taxon>
        <taxon>Nematoda</taxon>
        <taxon>Chromadorea</taxon>
        <taxon>Rhabditida</taxon>
        <taxon>Rhabditina</taxon>
        <taxon>Rhabditomorpha</taxon>
        <taxon>Strongyloidea</taxon>
        <taxon>Strongylidae</taxon>
        <taxon>Strongylus</taxon>
    </lineage>
</organism>
<evidence type="ECO:0000256" key="1">
    <source>
        <dbReference type="ARBA" id="ARBA00013260"/>
    </source>
</evidence>
<dbReference type="EMBL" id="UYYB01102490">
    <property type="protein sequence ID" value="VDM78621.1"/>
    <property type="molecule type" value="Genomic_DNA"/>
</dbReference>
<protein>
    <recommendedName>
        <fullName evidence="1">peptidyl-tRNA hydrolase</fullName>
        <ecNumber evidence="1">3.1.1.29</ecNumber>
    </recommendedName>
</protein>
<proteinExistence type="predicted"/>
<evidence type="ECO:0000256" key="3">
    <source>
        <dbReference type="ARBA" id="ARBA00048707"/>
    </source>
</evidence>
<dbReference type="OrthoDB" id="201213at2759"/>
<evidence type="ECO:0000256" key="2">
    <source>
        <dbReference type="ARBA" id="ARBA00022801"/>
    </source>
</evidence>
<dbReference type="Pfam" id="PF01981">
    <property type="entry name" value="PTH2"/>
    <property type="match status" value="1"/>
</dbReference>
<accession>A0A3P7J0D3</accession>
<keyword evidence="2" id="KW-0378">Hydrolase</keyword>
<dbReference type="PANTHER" id="PTHR46194:SF1">
    <property type="entry name" value="PEPTIDYL-TRNA HYDROLASE PTRHD1-RELATED"/>
    <property type="match status" value="1"/>
</dbReference>
<sequence length="126" mass="14452">MTPYFCFQSATAMSSSTSYVMYLILRRDLMSSLGWPLGAVCTQAAHAASAIMWLYKSDPNVLEYTKQLDSMHKVDSEEELRRIEERLKGKEVDHKVWIEDGYPVCIALKPYPKDQVKNVLKGLKLF</sequence>
<dbReference type="AlphaFoldDB" id="A0A3P7J0D3"/>
<reference evidence="4 5" key="1">
    <citation type="submission" date="2018-11" db="EMBL/GenBank/DDBJ databases">
        <authorList>
            <consortium name="Pathogen Informatics"/>
        </authorList>
    </citation>
    <scope>NUCLEOTIDE SEQUENCE [LARGE SCALE GENOMIC DNA]</scope>
</reference>
<dbReference type="InterPro" id="IPR002833">
    <property type="entry name" value="PTH2"/>
</dbReference>
<name>A0A3P7J0D3_STRVU</name>
<dbReference type="PANTHER" id="PTHR46194">
    <property type="entry name" value="PEPTIDYL-TRNA HYDROLASE PTRHD1-RELATED"/>
    <property type="match status" value="1"/>
</dbReference>
<dbReference type="InterPro" id="IPR042237">
    <property type="entry name" value="PTRHD1"/>
</dbReference>
<evidence type="ECO:0000313" key="4">
    <source>
        <dbReference type="EMBL" id="VDM78621.1"/>
    </source>
</evidence>
<gene>
    <name evidence="4" type="ORF">SVUK_LOCUS13619</name>
</gene>
<dbReference type="SUPFAM" id="SSF102462">
    <property type="entry name" value="Peptidyl-tRNA hydrolase II"/>
    <property type="match status" value="1"/>
</dbReference>
<dbReference type="InterPro" id="IPR023476">
    <property type="entry name" value="Pep_tRNA_hydro_II_dom_sf"/>
</dbReference>
<keyword evidence="5" id="KW-1185">Reference proteome</keyword>